<dbReference type="InterPro" id="IPR016169">
    <property type="entry name" value="FAD-bd_PCMH_sub2"/>
</dbReference>
<dbReference type="InterPro" id="IPR036318">
    <property type="entry name" value="FAD-bd_PCMH-like_sf"/>
</dbReference>
<evidence type="ECO:0000259" key="6">
    <source>
        <dbReference type="PROSITE" id="PS51387"/>
    </source>
</evidence>
<evidence type="ECO:0000256" key="4">
    <source>
        <dbReference type="ARBA" id="ARBA00022827"/>
    </source>
</evidence>
<dbReference type="Gene3D" id="1.10.45.10">
    <property type="entry name" value="Vanillyl-alcohol Oxidase, Chain A, domain 4"/>
    <property type="match status" value="1"/>
</dbReference>
<protein>
    <submittedName>
        <fullName evidence="7">Glycolate oxidase subunit GlcD</fullName>
    </submittedName>
</protein>
<dbReference type="GO" id="GO:0016491">
    <property type="term" value="F:oxidoreductase activity"/>
    <property type="evidence" value="ECO:0007669"/>
    <property type="project" value="UniProtKB-KW"/>
</dbReference>
<dbReference type="FunFam" id="3.30.70.2740:FF:000001">
    <property type="entry name" value="D-lactate dehydrogenase mitochondrial"/>
    <property type="match status" value="1"/>
</dbReference>
<dbReference type="Gene3D" id="3.30.465.10">
    <property type="match status" value="1"/>
</dbReference>
<feature type="domain" description="FAD-binding PCMH-type" evidence="6">
    <location>
        <begin position="64"/>
        <end position="242"/>
    </location>
</feature>
<dbReference type="FunFam" id="1.10.45.10:FF:000001">
    <property type="entry name" value="D-lactate dehydrogenase mitochondrial"/>
    <property type="match status" value="1"/>
</dbReference>
<evidence type="ECO:0000313" key="8">
    <source>
        <dbReference type="Proteomes" id="UP000278475"/>
    </source>
</evidence>
<comment type="cofactor">
    <cofactor evidence="1">
        <name>FAD</name>
        <dbReference type="ChEBI" id="CHEBI:57692"/>
    </cofactor>
</comment>
<dbReference type="InterPro" id="IPR051914">
    <property type="entry name" value="FAD-linked_OxidoTrans_Type4"/>
</dbReference>
<dbReference type="EMBL" id="QMQV01000021">
    <property type="protein sequence ID" value="RLE49813.1"/>
    <property type="molecule type" value="Genomic_DNA"/>
</dbReference>
<dbReference type="InterPro" id="IPR006094">
    <property type="entry name" value="Oxid_FAD_bind_N"/>
</dbReference>
<sequence>MWRRFSAFILFRKGKIHCFSAFKPGLNLDQHELASKLVELLGEDKVLAQEEDLYVYGFDATQTFRGKPWAVIRPTCTEDVVKVLAFADQHVIPVVPRGGGSSLTGAVVPIRGGIVLDMTAMRSIRVDVENGVVEAEAGATIDQIDKECRKYGFFFPPDPASSEVATLGGALAGNSGGMRGARYGTMRNWVLAIEVVLPGGKALWLGSPTYKWRGTYDLMGLFVGSEGTLGVITRAVLKIAPLPERIARILALFNDVEAAAKAIYEVRRRGLNPLILEFLDRDSILMVDETYKLGLPKAEAAVLVDVDGPSEAIDRLARQVVELMKEAGAFKVDLATDQEAMDKLYTARREAYSSVTRKYPVVIIEDIVVPLSKLADAVRMLEEVKKKYGLTIITFGHAGDGNLHPNICIDPSNKEEVDKAEKAFYEIAKIALKLGGAVSAEHGIGLQKVELLKMELEHRKSLEAMEYMKAIKRIFDPKGIMNPGKFGL</sequence>
<dbReference type="InterPro" id="IPR016164">
    <property type="entry name" value="FAD-linked_Oxase-like_C"/>
</dbReference>
<dbReference type="Gene3D" id="3.30.70.2740">
    <property type="match status" value="1"/>
</dbReference>
<evidence type="ECO:0000313" key="7">
    <source>
        <dbReference type="EMBL" id="RLE49813.1"/>
    </source>
</evidence>
<dbReference type="Pfam" id="PF01565">
    <property type="entry name" value="FAD_binding_4"/>
    <property type="match status" value="1"/>
</dbReference>
<evidence type="ECO:0000256" key="3">
    <source>
        <dbReference type="ARBA" id="ARBA00022630"/>
    </source>
</evidence>
<accession>A0A497ER35</accession>
<dbReference type="PANTHER" id="PTHR42934:SF2">
    <property type="entry name" value="GLYCOLATE OXIDASE SUBUNIT GLCD"/>
    <property type="match status" value="1"/>
</dbReference>
<dbReference type="InterPro" id="IPR016171">
    <property type="entry name" value="Vanillyl_alc_oxidase_C-sub2"/>
</dbReference>
<dbReference type="SUPFAM" id="SSF55103">
    <property type="entry name" value="FAD-linked oxidases, C-terminal domain"/>
    <property type="match status" value="1"/>
</dbReference>
<gene>
    <name evidence="7" type="ORF">DRJ31_03515</name>
</gene>
<keyword evidence="4" id="KW-0274">FAD</keyword>
<evidence type="ECO:0000256" key="2">
    <source>
        <dbReference type="ARBA" id="ARBA00008000"/>
    </source>
</evidence>
<dbReference type="AlphaFoldDB" id="A0A497ER35"/>
<dbReference type="SUPFAM" id="SSF56176">
    <property type="entry name" value="FAD-binding/transporter-associated domain-like"/>
    <property type="match status" value="1"/>
</dbReference>
<proteinExistence type="inferred from homology"/>
<dbReference type="InterPro" id="IPR016166">
    <property type="entry name" value="FAD-bd_PCMH"/>
</dbReference>
<dbReference type="PANTHER" id="PTHR42934">
    <property type="entry name" value="GLYCOLATE OXIDASE SUBUNIT GLCD"/>
    <property type="match status" value="1"/>
</dbReference>
<keyword evidence="5" id="KW-0560">Oxidoreductase</keyword>
<dbReference type="Pfam" id="PF02913">
    <property type="entry name" value="FAD-oxidase_C"/>
    <property type="match status" value="1"/>
</dbReference>
<dbReference type="InterPro" id="IPR004113">
    <property type="entry name" value="FAD-bd_oxidored_4_C"/>
</dbReference>
<name>A0A497ER35_9CREN</name>
<keyword evidence="3" id="KW-0285">Flavoprotein</keyword>
<dbReference type="GO" id="GO:0071949">
    <property type="term" value="F:FAD binding"/>
    <property type="evidence" value="ECO:0007669"/>
    <property type="project" value="InterPro"/>
</dbReference>
<dbReference type="PROSITE" id="PS51387">
    <property type="entry name" value="FAD_PCMH"/>
    <property type="match status" value="1"/>
</dbReference>
<organism evidence="7 8">
    <name type="scientific">Thermoproteota archaeon</name>
    <dbReference type="NCBI Taxonomy" id="2056631"/>
    <lineage>
        <taxon>Archaea</taxon>
        <taxon>Thermoproteota</taxon>
    </lineage>
</organism>
<dbReference type="Proteomes" id="UP000278475">
    <property type="component" value="Unassembled WGS sequence"/>
</dbReference>
<reference evidence="7 8" key="1">
    <citation type="submission" date="2018-06" db="EMBL/GenBank/DDBJ databases">
        <title>Extensive metabolic versatility and redundancy in microbially diverse, dynamic hydrothermal sediments.</title>
        <authorList>
            <person name="Dombrowski N."/>
            <person name="Teske A."/>
            <person name="Baker B.J."/>
        </authorList>
    </citation>
    <scope>NUCLEOTIDE SEQUENCE [LARGE SCALE GENOMIC DNA]</scope>
    <source>
        <strain evidence="7">B66_G16</strain>
    </source>
</reference>
<comment type="caution">
    <text evidence="7">The sequence shown here is derived from an EMBL/GenBank/DDBJ whole genome shotgun (WGS) entry which is preliminary data.</text>
</comment>
<comment type="similarity">
    <text evidence="2">Belongs to the FAD-binding oxidoreductase/transferase type 4 family.</text>
</comment>
<evidence type="ECO:0000256" key="1">
    <source>
        <dbReference type="ARBA" id="ARBA00001974"/>
    </source>
</evidence>
<evidence type="ECO:0000256" key="5">
    <source>
        <dbReference type="ARBA" id="ARBA00023002"/>
    </source>
</evidence>